<evidence type="ECO:0000313" key="9">
    <source>
        <dbReference type="Proteomes" id="UP001140560"/>
    </source>
</evidence>
<feature type="transmembrane region" description="Helical" evidence="6">
    <location>
        <begin position="300"/>
        <end position="319"/>
    </location>
</feature>
<sequence>MHTTDTTASTSTTYTENEKPHVLETAENRPQSVANNDRANVDGKAANREVDGESRPSRDGSTKATEAHETGGEKQIPTAVTKEDGEPDEEPEDDSKYLSGFKLAILTVGLCLTTFVIALDNTIIATAIPKITSVFNSLEDVGWYGSSYLLTTTSLQPSFGKVYTYFDVKYTYLSALVIFEVGSIICASATSSSMFIIGRAIAGAGAAALYSGGMTIIGFSVPLRKRAIYIAALSSMFGIASVVGPILGGAFTDRLSWRWCFWINLPFGAVSLAVVFFFFTNPERLYNHLTVKERLKKIDIAGAIFLICAIVSLLLSLQWGGFTYTWGNSKVWGTLLGFGLIIAVFIAIQIYQGDQATIPIRVFKQQTVLVSCVFSALLSMALYTHMFYLPFYFQAIKGTTAEESGIRTIAYLVSITISSIVIGGLITVVGWYAPFMWFGGAVFTIGAGLLYTLKVDSPPGQWIGYQILAGIGAGAGVQIPFVAVQVVTSQNDMPTANACVMFFNSLGGALSISIAQNIFVNTLSKEIPKYVPGFDPKIVANAGATNLRRVVPAQLLPGVLHGYNNAIVTAFILAIATSGIAFFVSLGMEQKSVKGKKIMAGGGA</sequence>
<keyword evidence="4 6" id="KW-0472">Membrane</keyword>
<feature type="transmembrane region" description="Helical" evidence="6">
    <location>
        <begin position="259"/>
        <end position="279"/>
    </location>
</feature>
<feature type="transmembrane region" description="Helical" evidence="6">
    <location>
        <begin position="465"/>
        <end position="487"/>
    </location>
</feature>
<feature type="transmembrane region" description="Helical" evidence="6">
    <location>
        <begin position="331"/>
        <end position="348"/>
    </location>
</feature>
<feature type="transmembrane region" description="Helical" evidence="6">
    <location>
        <begin position="409"/>
        <end position="428"/>
    </location>
</feature>
<feature type="region of interest" description="Disordered" evidence="5">
    <location>
        <begin position="1"/>
        <end position="95"/>
    </location>
</feature>
<keyword evidence="2 6" id="KW-0812">Transmembrane</keyword>
<dbReference type="PANTHER" id="PTHR23501:SF198">
    <property type="entry name" value="AZOLE RESISTANCE PROTEIN 1-RELATED"/>
    <property type="match status" value="1"/>
</dbReference>
<evidence type="ECO:0000256" key="3">
    <source>
        <dbReference type="ARBA" id="ARBA00022989"/>
    </source>
</evidence>
<evidence type="ECO:0000256" key="4">
    <source>
        <dbReference type="ARBA" id="ARBA00023136"/>
    </source>
</evidence>
<dbReference type="GO" id="GO:0022857">
    <property type="term" value="F:transmembrane transporter activity"/>
    <property type="evidence" value="ECO:0007669"/>
    <property type="project" value="InterPro"/>
</dbReference>
<evidence type="ECO:0000256" key="5">
    <source>
        <dbReference type="SAM" id="MobiDB-lite"/>
    </source>
</evidence>
<feature type="transmembrane region" description="Helical" evidence="6">
    <location>
        <begin position="171"/>
        <end position="190"/>
    </location>
</feature>
<dbReference type="SUPFAM" id="SSF103473">
    <property type="entry name" value="MFS general substrate transporter"/>
    <property type="match status" value="1"/>
</dbReference>
<proteinExistence type="predicted"/>
<feature type="compositionally biased region" description="Low complexity" evidence="5">
    <location>
        <begin position="1"/>
        <end position="15"/>
    </location>
</feature>
<dbReference type="PANTHER" id="PTHR23501">
    <property type="entry name" value="MAJOR FACILITATOR SUPERFAMILY"/>
    <property type="match status" value="1"/>
</dbReference>
<feature type="transmembrane region" description="Helical" evidence="6">
    <location>
        <begin position="499"/>
        <end position="519"/>
    </location>
</feature>
<evidence type="ECO:0000313" key="8">
    <source>
        <dbReference type="EMBL" id="KAJ4367585.1"/>
    </source>
</evidence>
<evidence type="ECO:0000259" key="7">
    <source>
        <dbReference type="PROSITE" id="PS50850"/>
    </source>
</evidence>
<feature type="transmembrane region" description="Helical" evidence="6">
    <location>
        <begin position="196"/>
        <end position="221"/>
    </location>
</feature>
<protein>
    <recommendedName>
        <fullName evidence="7">Major facilitator superfamily (MFS) profile domain-containing protein</fullName>
    </recommendedName>
</protein>
<dbReference type="FunFam" id="1.20.1720.10:FF:000012">
    <property type="entry name" value="MFS toxin efflux pump (AflT)"/>
    <property type="match status" value="1"/>
</dbReference>
<dbReference type="InterPro" id="IPR020846">
    <property type="entry name" value="MFS_dom"/>
</dbReference>
<accession>A0A9W8Y5S8</accession>
<dbReference type="Pfam" id="PF07690">
    <property type="entry name" value="MFS_1"/>
    <property type="match status" value="1"/>
</dbReference>
<dbReference type="PROSITE" id="PS50850">
    <property type="entry name" value="MFS"/>
    <property type="match status" value="1"/>
</dbReference>
<feature type="transmembrane region" description="Helical" evidence="6">
    <location>
        <begin position="368"/>
        <end position="389"/>
    </location>
</feature>
<feature type="domain" description="Major facilitator superfamily (MFS) profile" evidence="7">
    <location>
        <begin position="106"/>
        <end position="593"/>
    </location>
</feature>
<comment type="subcellular location">
    <subcellularLocation>
        <location evidence="1">Membrane</location>
        <topology evidence="1">Multi-pass membrane protein</topology>
    </subcellularLocation>
</comment>
<dbReference type="InterPro" id="IPR011701">
    <property type="entry name" value="MFS"/>
</dbReference>
<name>A0A9W8Y5S8_9PLEO</name>
<feature type="transmembrane region" description="Helical" evidence="6">
    <location>
        <begin position="103"/>
        <end position="129"/>
    </location>
</feature>
<feature type="compositionally biased region" description="Polar residues" evidence="5">
    <location>
        <begin position="28"/>
        <end position="38"/>
    </location>
</feature>
<organism evidence="8 9">
    <name type="scientific">Neocucurbitaria cava</name>
    <dbReference type="NCBI Taxonomy" id="798079"/>
    <lineage>
        <taxon>Eukaryota</taxon>
        <taxon>Fungi</taxon>
        <taxon>Dikarya</taxon>
        <taxon>Ascomycota</taxon>
        <taxon>Pezizomycotina</taxon>
        <taxon>Dothideomycetes</taxon>
        <taxon>Pleosporomycetidae</taxon>
        <taxon>Pleosporales</taxon>
        <taxon>Pleosporineae</taxon>
        <taxon>Cucurbitariaceae</taxon>
        <taxon>Neocucurbitaria</taxon>
    </lineage>
</organism>
<reference evidence="8" key="1">
    <citation type="submission" date="2022-10" db="EMBL/GenBank/DDBJ databases">
        <title>Tapping the CABI collections for fungal endophytes: first genome assemblies for Collariella, Neodidymelliopsis, Ascochyta clinopodiicola, Didymella pomorum, Didymosphaeria variabile, Neocosmospora piperis and Neocucurbitaria cava.</title>
        <authorList>
            <person name="Hill R."/>
        </authorList>
    </citation>
    <scope>NUCLEOTIDE SEQUENCE</scope>
    <source>
        <strain evidence="8">IMI 356814</strain>
    </source>
</reference>
<comment type="caution">
    <text evidence="8">The sequence shown here is derived from an EMBL/GenBank/DDBJ whole genome shotgun (WGS) entry which is preliminary data.</text>
</comment>
<dbReference type="FunFam" id="1.20.1250.20:FF:000196">
    <property type="entry name" value="MFS toxin efflux pump (AflT)"/>
    <property type="match status" value="1"/>
</dbReference>
<dbReference type="InterPro" id="IPR036259">
    <property type="entry name" value="MFS_trans_sf"/>
</dbReference>
<dbReference type="Proteomes" id="UP001140560">
    <property type="component" value="Unassembled WGS sequence"/>
</dbReference>
<dbReference type="EMBL" id="JAPEUY010000012">
    <property type="protein sequence ID" value="KAJ4367585.1"/>
    <property type="molecule type" value="Genomic_DNA"/>
</dbReference>
<feature type="transmembrane region" description="Helical" evidence="6">
    <location>
        <begin position="228"/>
        <end position="247"/>
    </location>
</feature>
<feature type="compositionally biased region" description="Basic and acidic residues" evidence="5">
    <location>
        <begin position="16"/>
        <end position="27"/>
    </location>
</feature>
<keyword evidence="9" id="KW-1185">Reference proteome</keyword>
<dbReference type="CDD" id="cd17502">
    <property type="entry name" value="MFS_Azr1_MDR_like"/>
    <property type="match status" value="1"/>
</dbReference>
<dbReference type="Gene3D" id="1.20.1250.20">
    <property type="entry name" value="MFS general substrate transporter like domains"/>
    <property type="match status" value="2"/>
</dbReference>
<dbReference type="GO" id="GO:0005886">
    <property type="term" value="C:plasma membrane"/>
    <property type="evidence" value="ECO:0007669"/>
    <property type="project" value="TreeGrafter"/>
</dbReference>
<evidence type="ECO:0000256" key="2">
    <source>
        <dbReference type="ARBA" id="ARBA00022692"/>
    </source>
</evidence>
<evidence type="ECO:0000256" key="6">
    <source>
        <dbReference type="SAM" id="Phobius"/>
    </source>
</evidence>
<feature type="compositionally biased region" description="Basic and acidic residues" evidence="5">
    <location>
        <begin position="39"/>
        <end position="72"/>
    </location>
</feature>
<feature type="transmembrane region" description="Helical" evidence="6">
    <location>
        <begin position="435"/>
        <end position="453"/>
    </location>
</feature>
<feature type="transmembrane region" description="Helical" evidence="6">
    <location>
        <begin position="566"/>
        <end position="588"/>
    </location>
</feature>
<evidence type="ECO:0000256" key="1">
    <source>
        <dbReference type="ARBA" id="ARBA00004141"/>
    </source>
</evidence>
<dbReference type="AlphaFoldDB" id="A0A9W8Y5S8"/>
<keyword evidence="3 6" id="KW-1133">Transmembrane helix</keyword>
<dbReference type="OrthoDB" id="10021397at2759"/>
<gene>
    <name evidence="8" type="ORF">N0V83_007169</name>
</gene>